<organism evidence="1 2">
    <name type="scientific">Fasciolopsis buskii</name>
    <dbReference type="NCBI Taxonomy" id="27845"/>
    <lineage>
        <taxon>Eukaryota</taxon>
        <taxon>Metazoa</taxon>
        <taxon>Spiralia</taxon>
        <taxon>Lophotrochozoa</taxon>
        <taxon>Platyhelminthes</taxon>
        <taxon>Trematoda</taxon>
        <taxon>Digenea</taxon>
        <taxon>Plagiorchiida</taxon>
        <taxon>Echinostomata</taxon>
        <taxon>Echinostomatoidea</taxon>
        <taxon>Fasciolidae</taxon>
        <taxon>Fasciolopsis</taxon>
    </lineage>
</organism>
<dbReference type="EMBL" id="LUCM01001215">
    <property type="protein sequence ID" value="KAA0199283.1"/>
    <property type="molecule type" value="Genomic_DNA"/>
</dbReference>
<dbReference type="AlphaFoldDB" id="A0A8E0S1U4"/>
<comment type="caution">
    <text evidence="1">The sequence shown here is derived from an EMBL/GenBank/DDBJ whole genome shotgun (WGS) entry which is preliminary data.</text>
</comment>
<accession>A0A8E0S1U4</accession>
<evidence type="ECO:0000313" key="1">
    <source>
        <dbReference type="EMBL" id="KAA0199283.1"/>
    </source>
</evidence>
<protein>
    <submittedName>
        <fullName evidence="1">Uncharacterized protein</fullName>
    </submittedName>
</protein>
<reference evidence="1" key="1">
    <citation type="submission" date="2019-05" db="EMBL/GenBank/DDBJ databases">
        <title>Annotation for the trematode Fasciolopsis buski.</title>
        <authorList>
            <person name="Choi Y.-J."/>
        </authorList>
    </citation>
    <scope>NUCLEOTIDE SEQUENCE</scope>
    <source>
        <strain evidence="1">HT</strain>
        <tissue evidence="1">Whole worm</tissue>
    </source>
</reference>
<evidence type="ECO:0000313" key="2">
    <source>
        <dbReference type="Proteomes" id="UP000728185"/>
    </source>
</evidence>
<dbReference type="Proteomes" id="UP000728185">
    <property type="component" value="Unassembled WGS sequence"/>
</dbReference>
<keyword evidence="2" id="KW-1185">Reference proteome</keyword>
<name>A0A8E0S1U4_9TREM</name>
<proteinExistence type="predicted"/>
<sequence>MPYPCGAVCWDQRKFTELLYRNRQVYAVVLVSRTPVTDFTVQMPWKLH</sequence>
<gene>
    <name evidence="1" type="ORF">FBUS_02288</name>
</gene>